<organism evidence="15 16">
    <name type="scientific">Nodularia harveyana UHCC-0300</name>
    <dbReference type="NCBI Taxonomy" id="2974287"/>
    <lineage>
        <taxon>Bacteria</taxon>
        <taxon>Bacillati</taxon>
        <taxon>Cyanobacteriota</taxon>
        <taxon>Cyanophyceae</taxon>
        <taxon>Nostocales</taxon>
        <taxon>Nodulariaceae</taxon>
        <taxon>Nodularia</taxon>
    </lineage>
</organism>
<evidence type="ECO:0000259" key="14">
    <source>
        <dbReference type="Pfam" id="PF13735"/>
    </source>
</evidence>
<dbReference type="InterPro" id="IPR032828">
    <property type="entry name" value="PolyA_RNA-bd"/>
</dbReference>
<evidence type="ECO:0000313" key="15">
    <source>
        <dbReference type="EMBL" id="MEA5580703.1"/>
    </source>
</evidence>
<dbReference type="Proteomes" id="UP001302120">
    <property type="component" value="Unassembled WGS sequence"/>
</dbReference>
<keyword evidence="16" id="KW-1185">Reference proteome</keyword>
<keyword evidence="8" id="KW-0547">Nucleotide-binding</keyword>
<evidence type="ECO:0000256" key="7">
    <source>
        <dbReference type="ARBA" id="ARBA00022723"/>
    </source>
</evidence>
<keyword evidence="4 11" id="KW-0808">Transferase</keyword>
<dbReference type="RefSeq" id="WP_323195048.1">
    <property type="nucleotide sequence ID" value="NZ_JAYGHG010000005.1"/>
</dbReference>
<evidence type="ECO:0000259" key="13">
    <source>
        <dbReference type="Pfam" id="PF12627"/>
    </source>
</evidence>
<comment type="caution">
    <text evidence="15">The sequence shown here is derived from an EMBL/GenBank/DDBJ whole genome shotgun (WGS) entry which is preliminary data.</text>
</comment>
<evidence type="ECO:0000256" key="1">
    <source>
        <dbReference type="ARBA" id="ARBA00001946"/>
    </source>
</evidence>
<dbReference type="Pfam" id="PF12627">
    <property type="entry name" value="PolyA_pol_RNAbd"/>
    <property type="match status" value="1"/>
</dbReference>
<gene>
    <name evidence="15" type="ORF">VB620_05025</name>
</gene>
<dbReference type="Gene3D" id="3.30.460.10">
    <property type="entry name" value="Beta Polymerase, domain 2"/>
    <property type="match status" value="1"/>
</dbReference>
<dbReference type="CDD" id="cd05398">
    <property type="entry name" value="NT_ClassII-CCAase"/>
    <property type="match status" value="1"/>
</dbReference>
<evidence type="ECO:0000256" key="10">
    <source>
        <dbReference type="ARBA" id="ARBA00022884"/>
    </source>
</evidence>
<keyword evidence="9" id="KW-0460">Magnesium</keyword>
<dbReference type="Pfam" id="PF01743">
    <property type="entry name" value="PolyA_pol"/>
    <property type="match status" value="1"/>
</dbReference>
<dbReference type="Gene3D" id="1.10.3090.10">
    <property type="entry name" value="cca-adding enzyme, domain 2"/>
    <property type="match status" value="1"/>
</dbReference>
<proteinExistence type="inferred from homology"/>
<dbReference type="InterPro" id="IPR032810">
    <property type="entry name" value="CCA-adding_enz_C"/>
</dbReference>
<dbReference type="PANTHER" id="PTHR47545">
    <property type="entry name" value="MULTIFUNCTIONAL CCA PROTEIN"/>
    <property type="match status" value="1"/>
</dbReference>
<keyword evidence="7" id="KW-0479">Metal-binding</keyword>
<accession>A0ABU5UAZ4</accession>
<evidence type="ECO:0000259" key="12">
    <source>
        <dbReference type="Pfam" id="PF01743"/>
    </source>
</evidence>
<evidence type="ECO:0000256" key="6">
    <source>
        <dbReference type="ARBA" id="ARBA00022695"/>
    </source>
</evidence>
<dbReference type="InterPro" id="IPR050124">
    <property type="entry name" value="tRNA_CCA-adding_enzyme"/>
</dbReference>
<feature type="domain" description="Poly A polymerase head" evidence="12">
    <location>
        <begin position="26"/>
        <end position="138"/>
    </location>
</feature>
<sequence>MTISETNLTLLLENCPFNWELLPQPAYLVGGAVRDALLGRSREYLDLDFVIPSGAVQVAENIARDYQAGFVLLDAQRQIARVVFPDATVDFAQQEGESIETDLDRRDFTINAIAYNPHTQEIIDPLNGEADLKQGILRMISAANLKDDPLRLMRAYRQAAQLNFTIESNTEKTIGNLASQITEVAAERVRVEIGYLLANSQGTHWLIKASENGLLAPIFPNATAQSWEKLAKIDTVAALVSQNYPQLSAELQQPLRDTLKTTWLGIAKLACLVNPEPEVAKIELQERTYSQGEIKAVITALKLSPQLQSGNMCVREQYLFFQAAGNVFAATIILALVDNNLVSAMSGDQSLCVYAPLINRYLNPDDLVAHPTKLVSGDDVILALNILPSPKLGELLTEIAIAQAEGKISSPQEAIAWAQSLLLD</sequence>
<protein>
    <submittedName>
        <fullName evidence="15">CCA tRNA nucleotidyltransferase</fullName>
    </submittedName>
</protein>
<keyword evidence="6" id="KW-0548">Nucleotidyltransferase</keyword>
<name>A0ABU5UAZ4_9CYAN</name>
<evidence type="ECO:0000256" key="5">
    <source>
        <dbReference type="ARBA" id="ARBA00022694"/>
    </source>
</evidence>
<dbReference type="SUPFAM" id="SSF81301">
    <property type="entry name" value="Nucleotidyltransferase"/>
    <property type="match status" value="1"/>
</dbReference>
<keyword evidence="10 11" id="KW-0694">RNA-binding</keyword>
<evidence type="ECO:0000256" key="4">
    <source>
        <dbReference type="ARBA" id="ARBA00022679"/>
    </source>
</evidence>
<comment type="cofactor">
    <cofactor evidence="1">
        <name>Mg(2+)</name>
        <dbReference type="ChEBI" id="CHEBI:18420"/>
    </cofactor>
</comment>
<feature type="domain" description="tRNA nucleotidyltransferase/poly(A) polymerase RNA and SrmB- binding" evidence="13">
    <location>
        <begin position="163"/>
        <end position="223"/>
    </location>
</feature>
<evidence type="ECO:0000256" key="11">
    <source>
        <dbReference type="RuleBase" id="RU003953"/>
    </source>
</evidence>
<dbReference type="InterPro" id="IPR002646">
    <property type="entry name" value="PolA_pol_head_dom"/>
</dbReference>
<evidence type="ECO:0000313" key="16">
    <source>
        <dbReference type="Proteomes" id="UP001302120"/>
    </source>
</evidence>
<keyword evidence="5" id="KW-0819">tRNA processing</keyword>
<evidence type="ECO:0000256" key="3">
    <source>
        <dbReference type="ARBA" id="ARBA00022555"/>
    </source>
</evidence>
<feature type="domain" description="CCA-adding enzyme C-terminal" evidence="14">
    <location>
        <begin position="263"/>
        <end position="416"/>
    </location>
</feature>
<dbReference type="EMBL" id="JAYGHG010000005">
    <property type="protein sequence ID" value="MEA5580703.1"/>
    <property type="molecule type" value="Genomic_DNA"/>
</dbReference>
<dbReference type="SUPFAM" id="SSF81891">
    <property type="entry name" value="Poly A polymerase C-terminal region-like"/>
    <property type="match status" value="1"/>
</dbReference>
<keyword evidence="3" id="KW-0820">tRNA-binding</keyword>
<dbReference type="PANTHER" id="PTHR47545:SF2">
    <property type="entry name" value="CC-ADDING TRNA NUCLEOTIDYLTRANSFERASE"/>
    <property type="match status" value="1"/>
</dbReference>
<dbReference type="InterPro" id="IPR043519">
    <property type="entry name" value="NT_sf"/>
</dbReference>
<dbReference type="Pfam" id="PF13735">
    <property type="entry name" value="tRNA_NucTran2_2"/>
    <property type="match status" value="1"/>
</dbReference>
<reference evidence="15 16" key="1">
    <citation type="submission" date="2023-12" db="EMBL/GenBank/DDBJ databases">
        <title>Baltic Sea Cyanobacteria.</title>
        <authorList>
            <person name="Delbaje E."/>
            <person name="Fewer D.P."/>
            <person name="Shishido T.K."/>
        </authorList>
    </citation>
    <scope>NUCLEOTIDE SEQUENCE [LARGE SCALE GENOMIC DNA]</scope>
    <source>
        <strain evidence="15 16">UHCC-0300</strain>
    </source>
</reference>
<evidence type="ECO:0000256" key="8">
    <source>
        <dbReference type="ARBA" id="ARBA00022741"/>
    </source>
</evidence>
<evidence type="ECO:0000256" key="2">
    <source>
        <dbReference type="ARBA" id="ARBA00007265"/>
    </source>
</evidence>
<comment type="similarity">
    <text evidence="2 11">Belongs to the tRNA nucleotidyltransferase/poly(A) polymerase family.</text>
</comment>
<evidence type="ECO:0000256" key="9">
    <source>
        <dbReference type="ARBA" id="ARBA00022842"/>
    </source>
</evidence>